<dbReference type="PANTHER" id="PTHR42870">
    <property type="entry name" value="ACETYL-COA C-ACETYLTRANSFERASE"/>
    <property type="match status" value="1"/>
</dbReference>
<feature type="domain" description="Thiolase C-terminal" evidence="1">
    <location>
        <begin position="261"/>
        <end position="384"/>
    </location>
</feature>
<dbReference type="RefSeq" id="WP_331374314.1">
    <property type="nucleotide sequence ID" value="NZ_CP133148.1"/>
</dbReference>
<dbReference type="PANTHER" id="PTHR42870:SF1">
    <property type="entry name" value="NON-SPECIFIC LIPID-TRANSFER PROTEIN-LIKE 2"/>
    <property type="match status" value="1"/>
</dbReference>
<dbReference type="Gene3D" id="3.40.47.10">
    <property type="match status" value="1"/>
</dbReference>
<protein>
    <submittedName>
        <fullName evidence="2">Thiolase family protein</fullName>
    </submittedName>
</protein>
<keyword evidence="3" id="KW-1185">Reference proteome</keyword>
<proteinExistence type="predicted"/>
<dbReference type="CDD" id="cd00829">
    <property type="entry name" value="SCP-x_thiolase"/>
    <property type="match status" value="1"/>
</dbReference>
<organism evidence="2 3">
    <name type="scientific">Sinorhizobium chiapasense</name>
    <dbReference type="NCBI Taxonomy" id="501572"/>
    <lineage>
        <taxon>Bacteria</taxon>
        <taxon>Pseudomonadati</taxon>
        <taxon>Pseudomonadota</taxon>
        <taxon>Alphaproteobacteria</taxon>
        <taxon>Hyphomicrobiales</taxon>
        <taxon>Rhizobiaceae</taxon>
        <taxon>Sinorhizobium/Ensifer group</taxon>
        <taxon>Sinorhizobium</taxon>
    </lineage>
</organism>
<dbReference type="Pfam" id="PF22691">
    <property type="entry name" value="Thiolase_C_1"/>
    <property type="match status" value="1"/>
</dbReference>
<dbReference type="SUPFAM" id="SSF53901">
    <property type="entry name" value="Thiolase-like"/>
    <property type="match status" value="2"/>
</dbReference>
<evidence type="ECO:0000313" key="2">
    <source>
        <dbReference type="EMBL" id="WVT05221.1"/>
    </source>
</evidence>
<evidence type="ECO:0000313" key="3">
    <source>
        <dbReference type="Proteomes" id="UP001432360"/>
    </source>
</evidence>
<dbReference type="InterPro" id="IPR055140">
    <property type="entry name" value="Thiolase_C_2"/>
</dbReference>
<dbReference type="Proteomes" id="UP001432360">
    <property type="component" value="Chromosome"/>
</dbReference>
<reference evidence="2" key="1">
    <citation type="submission" date="2023-08" db="EMBL/GenBank/DDBJ databases">
        <title>Complete genome sequence of Sinorhizobium chiapanecum ITTG S70 isolated from Acaciella angustissima nodules in Chiapas-Mexico.</title>
        <authorList>
            <person name="Rincon-Rosales R."/>
            <person name="Rogel M.A."/>
            <person name="Rincon-Medina C.I."/>
            <person name="Guerrero G."/>
            <person name="Manzano-Gomez L.A."/>
            <person name="Lopez-Lopez A."/>
            <person name="Rincon Molina F.A."/>
            <person name="Martinez-Romero E."/>
        </authorList>
    </citation>
    <scope>NUCLEOTIDE SEQUENCE</scope>
    <source>
        <strain evidence="2">ITTG S70</strain>
    </source>
</reference>
<sequence>MGKHASSGKYAIVGLGVVAGPQPDRSERMIAAEAARLAIADAGLTRADIGGAIDLRRTGGGGDRASYSDAFTRVLGIKNNFYFTCGRGGALAGLGMAATMSYLDRGIADYVVLMGAVTDWSQSQETRKKGFRGMAHAEKRGYWGKPLGDSRAVSHHSWMAARHMAVYGTTSAQLGAISVAERQWACMNPEAKMYGRPITVEDHQNSPLVAEPYHLLDMSQVSDGGIAFILTTADRAKDCAKPPVYVLGQGFGEVSADLWWEKKNFTHMAVEPAKKQAFGQADITLDDVDCAQLYDCFTAEVLFQLEDYGWCKKGEGGAFVADGNMAPGGSIPVNTGGGLLSCYHLGDLTGLAESVRQLRGEAGERQIEDCDIVLTTGHGGELVSPGMCSIHTCTLLGRHA</sequence>
<evidence type="ECO:0000259" key="1">
    <source>
        <dbReference type="Pfam" id="PF22691"/>
    </source>
</evidence>
<gene>
    <name evidence="2" type="ORF">RB548_07490</name>
</gene>
<name>A0ABZ2BCI5_9HYPH</name>
<accession>A0ABZ2BCI5</accession>
<dbReference type="InterPro" id="IPR016039">
    <property type="entry name" value="Thiolase-like"/>
</dbReference>
<dbReference type="EMBL" id="CP133148">
    <property type="protein sequence ID" value="WVT05221.1"/>
    <property type="molecule type" value="Genomic_DNA"/>
</dbReference>